<evidence type="ECO:0000256" key="4">
    <source>
        <dbReference type="ARBA" id="ARBA00022837"/>
    </source>
</evidence>
<accession>A0A5C5YK95</accession>
<dbReference type="EC" id="3.1.6.1" evidence="7"/>
<keyword evidence="2" id="KW-0479">Metal-binding</keyword>
<dbReference type="EMBL" id="SJPK01000001">
    <property type="protein sequence ID" value="TWT75239.1"/>
    <property type="molecule type" value="Genomic_DNA"/>
</dbReference>
<proteinExistence type="inferred from homology"/>
<protein>
    <submittedName>
        <fullName evidence="7">Arylsulfatase</fullName>
        <ecNumber evidence="7">3.1.6.1</ecNumber>
    </submittedName>
</protein>
<reference evidence="7 8" key="1">
    <citation type="submission" date="2019-02" db="EMBL/GenBank/DDBJ databases">
        <title>Deep-cultivation of Planctomycetes and their phenomic and genomic characterization uncovers novel biology.</title>
        <authorList>
            <person name="Wiegand S."/>
            <person name="Jogler M."/>
            <person name="Boedeker C."/>
            <person name="Pinto D."/>
            <person name="Vollmers J."/>
            <person name="Rivas-Marin E."/>
            <person name="Kohn T."/>
            <person name="Peeters S.H."/>
            <person name="Heuer A."/>
            <person name="Rast P."/>
            <person name="Oberbeckmann S."/>
            <person name="Bunk B."/>
            <person name="Jeske O."/>
            <person name="Meyerdierks A."/>
            <person name="Storesund J.E."/>
            <person name="Kallscheuer N."/>
            <person name="Luecker S."/>
            <person name="Lage O.M."/>
            <person name="Pohl T."/>
            <person name="Merkel B.J."/>
            <person name="Hornburger P."/>
            <person name="Mueller R.-W."/>
            <person name="Bruemmer F."/>
            <person name="Labrenz M."/>
            <person name="Spormann A.M."/>
            <person name="Op Den Camp H."/>
            <person name="Overmann J."/>
            <person name="Amann R."/>
            <person name="Jetten M.S.M."/>
            <person name="Mascher T."/>
            <person name="Medema M.H."/>
            <person name="Devos D.P."/>
            <person name="Kaster A.-K."/>
            <person name="Ovreas L."/>
            <person name="Rohde M."/>
            <person name="Galperin M.Y."/>
            <person name="Jogler C."/>
        </authorList>
    </citation>
    <scope>NUCLEOTIDE SEQUENCE [LARGE SCALE GENOMIC DNA]</scope>
    <source>
        <strain evidence="7 8">CA85</strain>
    </source>
</reference>
<evidence type="ECO:0000313" key="7">
    <source>
        <dbReference type="EMBL" id="TWT75239.1"/>
    </source>
</evidence>
<name>A0A5C5YK95_9BACT</name>
<feature type="domain" description="Sulfatase N-terminal" evidence="6">
    <location>
        <begin position="24"/>
        <end position="357"/>
    </location>
</feature>
<dbReference type="Pfam" id="PF00884">
    <property type="entry name" value="Sulfatase"/>
    <property type="match status" value="1"/>
</dbReference>
<dbReference type="PROSITE" id="PS00523">
    <property type="entry name" value="SULFATASE_1"/>
    <property type="match status" value="1"/>
</dbReference>
<dbReference type="RefSeq" id="WP_146389696.1">
    <property type="nucleotide sequence ID" value="NZ_SJPK01000001.1"/>
</dbReference>
<keyword evidence="8" id="KW-1185">Reference proteome</keyword>
<sequence precursor="true">MKSLCFLCLLALFSFQGAAASDRPNIVYLMLDEWGYYESGHMGNSELRTPHIDQFASEGMRLTNAYAGAPVCGPTRCVLLTGLHSGHTSMRANDGAAPIREDEPTLASMLKSRGYATGGFGKWGIGGRGTSGVPEKHGFDEFFGYYHQVHAHNFYPQYLIRNSREVPLKGNSGQSFYDGETHAQDEIFKESLRFINDNKDQPFFCYLPWTPPHGLWGIDEDDPSWQLFKDKPWTAGQNTDRDAKVYAAFLHMVDRQIGEIQSLLQELEIDDNTIFVVCGDNGGQDYFKTEDHPHGFFAPNLNPKTGERFRAGKGSLYEGGLKVPYLVRWPGKIEPGSVSDHLLCFQDVMPTLAQATGATSPPTDGLSFLPTLLGESNQPTHPYLYWEYQNQTAVRMDQWKAYKPGNGAWELYDLSKDVEEQQNIANDRPEILKQMIADAEEAHEPIRPGTVYTREWINKDRRQAPHHRPKTLPPSK</sequence>
<comment type="caution">
    <text evidence="7">The sequence shown here is derived from an EMBL/GenBank/DDBJ whole genome shotgun (WGS) entry which is preliminary data.</text>
</comment>
<comment type="similarity">
    <text evidence="1">Belongs to the sulfatase family.</text>
</comment>
<gene>
    <name evidence="7" type="primary">atsA_5</name>
    <name evidence="7" type="ORF">CA85_05280</name>
</gene>
<dbReference type="SUPFAM" id="SSF53649">
    <property type="entry name" value="Alkaline phosphatase-like"/>
    <property type="match status" value="1"/>
</dbReference>
<dbReference type="InterPro" id="IPR024607">
    <property type="entry name" value="Sulfatase_CS"/>
</dbReference>
<dbReference type="Proteomes" id="UP000318053">
    <property type="component" value="Unassembled WGS sequence"/>
</dbReference>
<dbReference type="PANTHER" id="PTHR42693:SF53">
    <property type="entry name" value="ENDO-4-O-SULFATASE"/>
    <property type="match status" value="1"/>
</dbReference>
<evidence type="ECO:0000313" key="8">
    <source>
        <dbReference type="Proteomes" id="UP000318053"/>
    </source>
</evidence>
<dbReference type="GO" id="GO:0046872">
    <property type="term" value="F:metal ion binding"/>
    <property type="evidence" value="ECO:0007669"/>
    <property type="project" value="UniProtKB-KW"/>
</dbReference>
<dbReference type="OrthoDB" id="9783154at2"/>
<keyword evidence="3 7" id="KW-0378">Hydrolase</keyword>
<keyword evidence="5" id="KW-0732">Signal</keyword>
<dbReference type="InterPro" id="IPR017850">
    <property type="entry name" value="Alkaline_phosphatase_core_sf"/>
</dbReference>
<evidence type="ECO:0000256" key="3">
    <source>
        <dbReference type="ARBA" id="ARBA00022801"/>
    </source>
</evidence>
<dbReference type="GO" id="GO:0004065">
    <property type="term" value="F:arylsulfatase activity"/>
    <property type="evidence" value="ECO:0007669"/>
    <property type="project" value="UniProtKB-EC"/>
</dbReference>
<feature type="chain" id="PRO_5023018851" evidence="5">
    <location>
        <begin position="20"/>
        <end position="476"/>
    </location>
</feature>
<dbReference type="PANTHER" id="PTHR42693">
    <property type="entry name" value="ARYLSULFATASE FAMILY MEMBER"/>
    <property type="match status" value="1"/>
</dbReference>
<evidence type="ECO:0000256" key="5">
    <source>
        <dbReference type="SAM" id="SignalP"/>
    </source>
</evidence>
<dbReference type="AlphaFoldDB" id="A0A5C5YK95"/>
<organism evidence="7 8">
    <name type="scientific">Allorhodopirellula solitaria</name>
    <dbReference type="NCBI Taxonomy" id="2527987"/>
    <lineage>
        <taxon>Bacteria</taxon>
        <taxon>Pseudomonadati</taxon>
        <taxon>Planctomycetota</taxon>
        <taxon>Planctomycetia</taxon>
        <taxon>Pirellulales</taxon>
        <taxon>Pirellulaceae</taxon>
        <taxon>Allorhodopirellula</taxon>
    </lineage>
</organism>
<dbReference type="InterPro" id="IPR050738">
    <property type="entry name" value="Sulfatase"/>
</dbReference>
<feature type="signal peptide" evidence="5">
    <location>
        <begin position="1"/>
        <end position="19"/>
    </location>
</feature>
<evidence type="ECO:0000259" key="6">
    <source>
        <dbReference type="Pfam" id="PF00884"/>
    </source>
</evidence>
<evidence type="ECO:0000256" key="2">
    <source>
        <dbReference type="ARBA" id="ARBA00022723"/>
    </source>
</evidence>
<evidence type="ECO:0000256" key="1">
    <source>
        <dbReference type="ARBA" id="ARBA00008779"/>
    </source>
</evidence>
<dbReference type="InterPro" id="IPR000917">
    <property type="entry name" value="Sulfatase_N"/>
</dbReference>
<keyword evidence="4" id="KW-0106">Calcium</keyword>
<dbReference type="Gene3D" id="3.40.720.10">
    <property type="entry name" value="Alkaline Phosphatase, subunit A"/>
    <property type="match status" value="1"/>
</dbReference>
<dbReference type="CDD" id="cd16145">
    <property type="entry name" value="ARS_like"/>
    <property type="match status" value="1"/>
</dbReference>
<dbReference type="Gene3D" id="3.30.1120.10">
    <property type="match status" value="1"/>
</dbReference>